<evidence type="ECO:0008006" key="3">
    <source>
        <dbReference type="Google" id="ProtNLM"/>
    </source>
</evidence>
<accession>A0ABU8TH98</accession>
<proteinExistence type="predicted"/>
<protein>
    <recommendedName>
        <fullName evidence="3">Secreted protein</fullName>
    </recommendedName>
</protein>
<dbReference type="EMBL" id="JBAKIA010000002">
    <property type="protein sequence ID" value="MEJ8473529.1"/>
    <property type="molecule type" value="Genomic_DNA"/>
</dbReference>
<evidence type="ECO:0000313" key="1">
    <source>
        <dbReference type="EMBL" id="MEJ8473529.1"/>
    </source>
</evidence>
<dbReference type="RefSeq" id="WP_340273127.1">
    <property type="nucleotide sequence ID" value="NZ_JBAKIA010000002.1"/>
</dbReference>
<gene>
    <name evidence="1" type="ORF">V6575_05475</name>
</gene>
<keyword evidence="2" id="KW-1185">Reference proteome</keyword>
<evidence type="ECO:0000313" key="2">
    <source>
        <dbReference type="Proteomes" id="UP001385499"/>
    </source>
</evidence>
<name>A0ABU8TH98_9HYPH</name>
<reference evidence="1 2" key="1">
    <citation type="submission" date="2024-02" db="EMBL/GenBank/DDBJ databases">
        <title>Roseibium algae sp. nov., isolated from marine alga (Grateloupia sp.), showing potential in myo-inositol conversion.</title>
        <authorList>
            <person name="Wang Y."/>
        </authorList>
    </citation>
    <scope>NUCLEOTIDE SEQUENCE [LARGE SCALE GENOMIC DNA]</scope>
    <source>
        <strain evidence="1 2">H3510</strain>
    </source>
</reference>
<dbReference type="Proteomes" id="UP001385499">
    <property type="component" value="Unassembled WGS sequence"/>
</dbReference>
<organism evidence="1 2">
    <name type="scientific">Roseibium algae</name>
    <dbReference type="NCBI Taxonomy" id="3123038"/>
    <lineage>
        <taxon>Bacteria</taxon>
        <taxon>Pseudomonadati</taxon>
        <taxon>Pseudomonadota</taxon>
        <taxon>Alphaproteobacteria</taxon>
        <taxon>Hyphomicrobiales</taxon>
        <taxon>Stappiaceae</taxon>
        <taxon>Roseibium</taxon>
    </lineage>
</organism>
<comment type="caution">
    <text evidence="1">The sequence shown here is derived from an EMBL/GenBank/DDBJ whole genome shotgun (WGS) entry which is preliminary data.</text>
</comment>
<sequence length="75" mass="8510">MKSILVALHIVACQPDLLICKDLADDGQRWSDMSHCTSQRAKMIEAAKSQLPDWSVVMARCRYLMNRDGRSLAIF</sequence>